<dbReference type="InterPro" id="IPR010982">
    <property type="entry name" value="Lambda_DNA-bd_dom_sf"/>
</dbReference>
<dbReference type="InterPro" id="IPR001387">
    <property type="entry name" value="Cro/C1-type_HTH"/>
</dbReference>
<keyword evidence="1" id="KW-0238">DNA-binding</keyword>
<evidence type="ECO:0000313" key="2">
    <source>
        <dbReference type="Proteomes" id="UP001500393"/>
    </source>
</evidence>
<protein>
    <submittedName>
        <fullName evidence="1">DNA-binding protein</fullName>
    </submittedName>
</protein>
<dbReference type="SUPFAM" id="SSF47413">
    <property type="entry name" value="lambda repressor-like DNA-binding domains"/>
    <property type="match status" value="1"/>
</dbReference>
<comment type="caution">
    <text evidence="1">The sequence shown here is derived from an EMBL/GenBank/DDBJ whole genome shotgun (WGS) entry which is preliminary data.</text>
</comment>
<dbReference type="RefSeq" id="WP_344216931.1">
    <property type="nucleotide sequence ID" value="NZ_BAAAOS010000031.1"/>
</dbReference>
<proteinExistence type="predicted"/>
<accession>A0ABN2DTV5</accession>
<keyword evidence="2" id="KW-1185">Reference proteome</keyword>
<organism evidence="1 2">
    <name type="scientific">Kribbella sancticallisti</name>
    <dbReference type="NCBI Taxonomy" id="460087"/>
    <lineage>
        <taxon>Bacteria</taxon>
        <taxon>Bacillati</taxon>
        <taxon>Actinomycetota</taxon>
        <taxon>Actinomycetes</taxon>
        <taxon>Propionibacteriales</taxon>
        <taxon>Kribbellaceae</taxon>
        <taxon>Kribbella</taxon>
    </lineage>
</organism>
<evidence type="ECO:0000313" key="1">
    <source>
        <dbReference type="EMBL" id="GAA1586406.1"/>
    </source>
</evidence>
<name>A0ABN2DTV5_9ACTN</name>
<reference evidence="1 2" key="1">
    <citation type="journal article" date="2019" name="Int. J. Syst. Evol. Microbiol.">
        <title>The Global Catalogue of Microorganisms (GCM) 10K type strain sequencing project: providing services to taxonomists for standard genome sequencing and annotation.</title>
        <authorList>
            <consortium name="The Broad Institute Genomics Platform"/>
            <consortium name="The Broad Institute Genome Sequencing Center for Infectious Disease"/>
            <person name="Wu L."/>
            <person name="Ma J."/>
        </authorList>
    </citation>
    <scope>NUCLEOTIDE SEQUENCE [LARGE SCALE GENOMIC DNA]</scope>
    <source>
        <strain evidence="1 2">JCM 14969</strain>
    </source>
</reference>
<dbReference type="CDD" id="cd00093">
    <property type="entry name" value="HTH_XRE"/>
    <property type="match status" value="1"/>
</dbReference>
<dbReference type="EMBL" id="BAAAOS010000031">
    <property type="protein sequence ID" value="GAA1586406.1"/>
    <property type="molecule type" value="Genomic_DNA"/>
</dbReference>
<gene>
    <name evidence="1" type="ORF">GCM10009789_44980</name>
</gene>
<dbReference type="GO" id="GO:0003677">
    <property type="term" value="F:DNA binding"/>
    <property type="evidence" value="ECO:0007669"/>
    <property type="project" value="UniProtKB-KW"/>
</dbReference>
<sequence>MDQTESNLRQQTELYGEPLGVLMRRIGGTLGLTQARLAEAIGLSAPMLSQLMSGQRVKIGNPAVVSRLHSLDELAGRVAEGALDETEITAALDQIRGSTGAFTKSVPTASVARPAARTVVREIQDLFRAVASADEVQRAAGLIGAESPGLAELLLAYGAGRTDDAVAHYERHH</sequence>
<dbReference type="Proteomes" id="UP001500393">
    <property type="component" value="Unassembled WGS sequence"/>
</dbReference>